<organism evidence="2 3">
    <name type="scientific">Mycolicibacterium frederiksbergense</name>
    <dbReference type="NCBI Taxonomy" id="117567"/>
    <lineage>
        <taxon>Bacteria</taxon>
        <taxon>Bacillati</taxon>
        <taxon>Actinomycetota</taxon>
        <taxon>Actinomycetes</taxon>
        <taxon>Mycobacteriales</taxon>
        <taxon>Mycobacteriaceae</taxon>
        <taxon>Mycolicibacterium</taxon>
    </lineage>
</organism>
<name>A0ABT6L1G7_9MYCO</name>
<dbReference type="InterPro" id="IPR038740">
    <property type="entry name" value="BioF2-like_GNAT_dom"/>
</dbReference>
<dbReference type="Gene3D" id="3.40.630.30">
    <property type="match status" value="1"/>
</dbReference>
<dbReference type="Proteomes" id="UP001160130">
    <property type="component" value="Unassembled WGS sequence"/>
</dbReference>
<keyword evidence="3" id="KW-1185">Reference proteome</keyword>
<proteinExistence type="predicted"/>
<feature type="domain" description="BioF2-like acetyltransferase" evidence="1">
    <location>
        <begin position="174"/>
        <end position="313"/>
    </location>
</feature>
<evidence type="ECO:0000259" key="1">
    <source>
        <dbReference type="Pfam" id="PF13480"/>
    </source>
</evidence>
<dbReference type="InterPro" id="IPR016181">
    <property type="entry name" value="Acyl_CoA_acyltransferase"/>
</dbReference>
<sequence length="355" mass="39615">MPSLSVERGRLDDSTLATAWKQLQGRGGVRTPFLSHEWYGAMAAVPTLIASAEALVCRRGEAVVGLLPVEITVRDGLRTLGVAGWHWFTPDHLDVVAAPEDQHDVARHIATHLAGRRDWDVLDLDALAEDSVLAPALRSAMRPPRFVARPDEAVSIRSRRVAATEEPTVGKWSRKRLRRTLRLIEQHGGTLELVSDPDQVPVLLDTLMSLHRARFQDRSTVFATPERRRFHRIAARAMSEAGQARIARLAVGDVDAALLYVLSWRSTAYLYSSGLRPEILQSGGSALRDWVFTQASSEGFDTVDFLRGDQEWKDHLADTVSHDTRVRVVRMAPRVAATGVRRTLARRYRHQVGQP</sequence>
<comment type="caution">
    <text evidence="2">The sequence shown here is derived from an EMBL/GenBank/DDBJ whole genome shotgun (WGS) entry which is preliminary data.</text>
</comment>
<dbReference type="SUPFAM" id="SSF55729">
    <property type="entry name" value="Acyl-CoA N-acyltransferases (Nat)"/>
    <property type="match status" value="1"/>
</dbReference>
<gene>
    <name evidence="2" type="ORF">M2272_003449</name>
</gene>
<dbReference type="EMBL" id="JARXVE010000005">
    <property type="protein sequence ID" value="MDH6196796.1"/>
    <property type="molecule type" value="Genomic_DNA"/>
</dbReference>
<dbReference type="Pfam" id="PF13480">
    <property type="entry name" value="Acetyltransf_6"/>
    <property type="match status" value="1"/>
</dbReference>
<protein>
    <submittedName>
        <fullName evidence="2">CelD/BcsL family acetyltransferase involved in cellulose biosynthesis</fullName>
    </submittedName>
</protein>
<evidence type="ECO:0000313" key="3">
    <source>
        <dbReference type="Proteomes" id="UP001160130"/>
    </source>
</evidence>
<evidence type="ECO:0000313" key="2">
    <source>
        <dbReference type="EMBL" id="MDH6196796.1"/>
    </source>
</evidence>
<accession>A0ABT6L1G7</accession>
<reference evidence="2 3" key="1">
    <citation type="submission" date="2023-04" db="EMBL/GenBank/DDBJ databases">
        <title>Forest soil microbial communities from Buena Vista Peninsula, Colon Province, Panama.</title>
        <authorList>
            <person name="Bouskill N."/>
        </authorList>
    </citation>
    <scope>NUCLEOTIDE SEQUENCE [LARGE SCALE GENOMIC DNA]</scope>
    <source>
        <strain evidence="2 3">AC80</strain>
    </source>
</reference>